<name>A0A1J8PTY0_9AGAM</name>
<evidence type="ECO:0000313" key="2">
    <source>
        <dbReference type="Proteomes" id="UP000183567"/>
    </source>
</evidence>
<dbReference type="Proteomes" id="UP000183567">
    <property type="component" value="Unassembled WGS sequence"/>
</dbReference>
<comment type="caution">
    <text evidence="1">The sequence shown here is derived from an EMBL/GenBank/DDBJ whole genome shotgun (WGS) entry which is preliminary data.</text>
</comment>
<accession>A0A1J8PTY0</accession>
<evidence type="ECO:0000313" key="1">
    <source>
        <dbReference type="EMBL" id="OJA12686.1"/>
    </source>
</evidence>
<dbReference type="EMBL" id="LVVM01004534">
    <property type="protein sequence ID" value="OJA12686.1"/>
    <property type="molecule type" value="Genomic_DNA"/>
</dbReference>
<protein>
    <submittedName>
        <fullName evidence="1">Uncharacterized protein</fullName>
    </submittedName>
</protein>
<keyword evidence="2" id="KW-1185">Reference proteome</keyword>
<proteinExistence type="predicted"/>
<reference evidence="1 2" key="1">
    <citation type="submission" date="2016-03" db="EMBL/GenBank/DDBJ databases">
        <title>Comparative genomics of the ectomycorrhizal sister species Rhizopogon vinicolor and Rhizopogon vesiculosus (Basidiomycota: Boletales) reveals a divergence of the mating type B locus.</title>
        <authorList>
            <person name="Mujic A.B."/>
            <person name="Kuo A."/>
            <person name="Tritt A."/>
            <person name="Lipzen A."/>
            <person name="Chen C."/>
            <person name="Johnson J."/>
            <person name="Sharma A."/>
            <person name="Barry K."/>
            <person name="Grigoriev I.V."/>
            <person name="Spatafora J.W."/>
        </authorList>
    </citation>
    <scope>NUCLEOTIDE SEQUENCE [LARGE SCALE GENOMIC DNA]</scope>
    <source>
        <strain evidence="1 2">AM-OR11-056</strain>
    </source>
</reference>
<dbReference type="OrthoDB" id="2690657at2759"/>
<dbReference type="STRING" id="180088.A0A1J8PTY0"/>
<gene>
    <name evidence="1" type="ORF">AZE42_10331</name>
</gene>
<dbReference type="AlphaFoldDB" id="A0A1J8PTY0"/>
<organism evidence="1 2">
    <name type="scientific">Rhizopogon vesiculosus</name>
    <dbReference type="NCBI Taxonomy" id="180088"/>
    <lineage>
        <taxon>Eukaryota</taxon>
        <taxon>Fungi</taxon>
        <taxon>Dikarya</taxon>
        <taxon>Basidiomycota</taxon>
        <taxon>Agaricomycotina</taxon>
        <taxon>Agaricomycetes</taxon>
        <taxon>Agaricomycetidae</taxon>
        <taxon>Boletales</taxon>
        <taxon>Suillineae</taxon>
        <taxon>Rhizopogonaceae</taxon>
        <taxon>Rhizopogon</taxon>
    </lineage>
</organism>
<sequence length="79" mass="9239">MCYKGTLREPKWLDVDRSLFSTLCLIYPDLSELLETAHPKQSALDQSDYYVLDIEVIFLFGQTELKAQVSWKHKGVEMR</sequence>